<dbReference type="OrthoDB" id="442087at2759"/>
<dbReference type="Gene3D" id="1.10.287.110">
    <property type="entry name" value="DnaJ domain"/>
    <property type="match status" value="1"/>
</dbReference>
<dbReference type="PANTHER" id="PTHR43948">
    <property type="entry name" value="DNAJ HOMOLOG SUBFAMILY B"/>
    <property type="match status" value="1"/>
</dbReference>
<evidence type="ECO:0000313" key="4">
    <source>
        <dbReference type="Proteomes" id="UP000076727"/>
    </source>
</evidence>
<evidence type="ECO:0000259" key="2">
    <source>
        <dbReference type="PROSITE" id="PS50076"/>
    </source>
</evidence>
<dbReference type="SUPFAM" id="SSF46565">
    <property type="entry name" value="Chaperone J-domain"/>
    <property type="match status" value="1"/>
</dbReference>
<organism evidence="3 4">
    <name type="scientific">Daedalea quercina L-15889</name>
    <dbReference type="NCBI Taxonomy" id="1314783"/>
    <lineage>
        <taxon>Eukaryota</taxon>
        <taxon>Fungi</taxon>
        <taxon>Dikarya</taxon>
        <taxon>Basidiomycota</taxon>
        <taxon>Agaricomycotina</taxon>
        <taxon>Agaricomycetes</taxon>
        <taxon>Polyporales</taxon>
        <taxon>Fomitopsis</taxon>
    </lineage>
</organism>
<dbReference type="Pfam" id="PF00226">
    <property type="entry name" value="DnaJ"/>
    <property type="match status" value="1"/>
</dbReference>
<evidence type="ECO:0000256" key="1">
    <source>
        <dbReference type="SAM" id="MobiDB-lite"/>
    </source>
</evidence>
<dbReference type="InterPro" id="IPR036869">
    <property type="entry name" value="J_dom_sf"/>
</dbReference>
<name>A0A165MFG7_9APHY</name>
<dbReference type="AlphaFoldDB" id="A0A165MFG7"/>
<dbReference type="PROSITE" id="PS50076">
    <property type="entry name" value="DNAJ_2"/>
    <property type="match status" value="1"/>
</dbReference>
<protein>
    <submittedName>
        <fullName evidence="3">DnaJ-domain-containing protein</fullName>
    </submittedName>
</protein>
<accession>A0A165MFG7</accession>
<dbReference type="InterPro" id="IPR018253">
    <property type="entry name" value="DnaJ_domain_CS"/>
</dbReference>
<dbReference type="PRINTS" id="PR00625">
    <property type="entry name" value="JDOMAIN"/>
</dbReference>
<dbReference type="InterPro" id="IPR001623">
    <property type="entry name" value="DnaJ_domain"/>
</dbReference>
<sequence length="223" mass="26327">MATSRSLYDTLGIPQSASTDAVRKAYKLQALQTHPDKLPLGTPEAEIEAAKARFRDVRTAFEVLSDPAKRRAYDNGLEYLRRNVKVNVSEMQTKLAQAKLARERAEWARQAELRHQERMRVLREEVLASQRRYQETMAKAELRYQERVRAMEEELTANREAERREEASMRNESYDMAEDMLQELRKLNPEWEVRRKEVLRRQAERMKTGRPPMRPSQSEPVYF</sequence>
<feature type="domain" description="J" evidence="2">
    <location>
        <begin position="6"/>
        <end position="77"/>
    </location>
</feature>
<proteinExistence type="predicted"/>
<dbReference type="STRING" id="1314783.A0A165MFG7"/>
<dbReference type="EMBL" id="KV429102">
    <property type="protein sequence ID" value="KZT65614.1"/>
    <property type="molecule type" value="Genomic_DNA"/>
</dbReference>
<evidence type="ECO:0000313" key="3">
    <source>
        <dbReference type="EMBL" id="KZT65614.1"/>
    </source>
</evidence>
<dbReference type="Proteomes" id="UP000076727">
    <property type="component" value="Unassembled WGS sequence"/>
</dbReference>
<dbReference type="CDD" id="cd06257">
    <property type="entry name" value="DnaJ"/>
    <property type="match status" value="1"/>
</dbReference>
<gene>
    <name evidence="3" type="ORF">DAEQUDRAFT_515663</name>
</gene>
<feature type="region of interest" description="Disordered" evidence="1">
    <location>
        <begin position="201"/>
        <end position="223"/>
    </location>
</feature>
<dbReference type="PANTHER" id="PTHR43948:SF10">
    <property type="entry name" value="MRJ, ISOFORM E"/>
    <property type="match status" value="1"/>
</dbReference>
<keyword evidence="4" id="KW-1185">Reference proteome</keyword>
<reference evidence="3 4" key="1">
    <citation type="journal article" date="2016" name="Mol. Biol. Evol.">
        <title>Comparative Genomics of Early-Diverging Mushroom-Forming Fungi Provides Insights into the Origins of Lignocellulose Decay Capabilities.</title>
        <authorList>
            <person name="Nagy L.G."/>
            <person name="Riley R."/>
            <person name="Tritt A."/>
            <person name="Adam C."/>
            <person name="Daum C."/>
            <person name="Floudas D."/>
            <person name="Sun H."/>
            <person name="Yadav J.S."/>
            <person name="Pangilinan J."/>
            <person name="Larsson K.H."/>
            <person name="Matsuura K."/>
            <person name="Barry K."/>
            <person name="Labutti K."/>
            <person name="Kuo R."/>
            <person name="Ohm R.A."/>
            <person name="Bhattacharya S.S."/>
            <person name="Shirouzu T."/>
            <person name="Yoshinaga Y."/>
            <person name="Martin F.M."/>
            <person name="Grigoriev I.V."/>
            <person name="Hibbett D.S."/>
        </authorList>
    </citation>
    <scope>NUCLEOTIDE SEQUENCE [LARGE SCALE GENOMIC DNA]</scope>
    <source>
        <strain evidence="3 4">L-15889</strain>
    </source>
</reference>
<dbReference type="SMART" id="SM00271">
    <property type="entry name" value="DnaJ"/>
    <property type="match status" value="1"/>
</dbReference>
<dbReference type="PROSITE" id="PS00636">
    <property type="entry name" value="DNAJ_1"/>
    <property type="match status" value="1"/>
</dbReference>